<evidence type="ECO:0000256" key="7">
    <source>
        <dbReference type="SAM" id="MobiDB-lite"/>
    </source>
</evidence>
<comment type="similarity">
    <text evidence="1 6">Belongs to the FHY3/FAR1 family.</text>
</comment>
<dbReference type="InterPro" id="IPR006564">
    <property type="entry name" value="Znf_PMZ"/>
</dbReference>
<feature type="region of interest" description="Disordered" evidence="7">
    <location>
        <begin position="1"/>
        <end position="49"/>
    </location>
</feature>
<name>A0A5J4ZQ62_9ASTE</name>
<dbReference type="OrthoDB" id="742364at2759"/>
<dbReference type="AlphaFoldDB" id="A0A5J4ZQ62"/>
<dbReference type="PROSITE" id="PS50966">
    <property type="entry name" value="ZF_SWIM"/>
    <property type="match status" value="1"/>
</dbReference>
<keyword evidence="3 5" id="KW-0863">Zinc-finger</keyword>
<evidence type="ECO:0000313" key="10">
    <source>
        <dbReference type="Proteomes" id="UP000325577"/>
    </source>
</evidence>
<feature type="compositionally biased region" description="Basic and acidic residues" evidence="7">
    <location>
        <begin position="39"/>
        <end position="48"/>
    </location>
</feature>
<keyword evidence="6" id="KW-0539">Nucleus</keyword>
<evidence type="ECO:0000256" key="6">
    <source>
        <dbReference type="RuleBase" id="RU367018"/>
    </source>
</evidence>
<evidence type="ECO:0000313" key="9">
    <source>
        <dbReference type="EMBL" id="KAA8519848.1"/>
    </source>
</evidence>
<accession>A0A5J4ZQ62</accession>
<dbReference type="InterPro" id="IPR007527">
    <property type="entry name" value="Znf_SWIM"/>
</dbReference>
<comment type="function">
    <text evidence="6">Putative transcription activator involved in regulating light control of development.</text>
</comment>
<dbReference type="Proteomes" id="UP000325577">
    <property type="component" value="Linkage Group LG6"/>
</dbReference>
<proteinExistence type="inferred from homology"/>
<feature type="domain" description="SWIM-type" evidence="8">
    <location>
        <begin position="195"/>
        <end position="231"/>
    </location>
</feature>
<evidence type="ECO:0000256" key="1">
    <source>
        <dbReference type="ARBA" id="ARBA00005889"/>
    </source>
</evidence>
<keyword evidence="4 6" id="KW-0862">Zinc</keyword>
<keyword evidence="2 6" id="KW-0479">Metal-binding</keyword>
<dbReference type="PANTHER" id="PTHR31669:SF280">
    <property type="entry name" value="PROTEIN FAR1-RELATED SEQUENCE 2"/>
    <property type="match status" value="1"/>
</dbReference>
<evidence type="ECO:0000259" key="8">
    <source>
        <dbReference type="PROSITE" id="PS50966"/>
    </source>
</evidence>
<dbReference type="PANTHER" id="PTHR31669">
    <property type="entry name" value="PROTEIN FAR1-RELATED SEQUENCE 10-RELATED"/>
    <property type="match status" value="1"/>
</dbReference>
<dbReference type="EMBL" id="CM018049">
    <property type="protein sequence ID" value="KAA8519848.1"/>
    <property type="molecule type" value="Genomic_DNA"/>
</dbReference>
<reference evidence="9 10" key="1">
    <citation type="submission" date="2019-09" db="EMBL/GenBank/DDBJ databases">
        <title>A chromosome-level genome assembly of the Chinese tupelo Nyssa sinensis.</title>
        <authorList>
            <person name="Yang X."/>
            <person name="Kang M."/>
            <person name="Yang Y."/>
            <person name="Xiong H."/>
            <person name="Wang M."/>
            <person name="Zhang Z."/>
            <person name="Wang Z."/>
            <person name="Wu H."/>
            <person name="Ma T."/>
            <person name="Liu J."/>
            <person name="Xi Z."/>
        </authorList>
    </citation>
    <scope>NUCLEOTIDE SEQUENCE [LARGE SCALE GENOMIC DNA]</scope>
    <source>
        <strain evidence="9">J267</strain>
        <tissue evidence="9">Leaf</tissue>
    </source>
</reference>
<evidence type="ECO:0000256" key="4">
    <source>
        <dbReference type="ARBA" id="ARBA00022833"/>
    </source>
</evidence>
<dbReference type="InterPro" id="IPR031052">
    <property type="entry name" value="FHY3/FAR1"/>
</dbReference>
<keyword evidence="10" id="KW-1185">Reference proteome</keyword>
<protein>
    <recommendedName>
        <fullName evidence="6">Protein FAR1-RELATED SEQUENCE</fullName>
    </recommendedName>
</protein>
<organism evidence="9 10">
    <name type="scientific">Nyssa sinensis</name>
    <dbReference type="NCBI Taxonomy" id="561372"/>
    <lineage>
        <taxon>Eukaryota</taxon>
        <taxon>Viridiplantae</taxon>
        <taxon>Streptophyta</taxon>
        <taxon>Embryophyta</taxon>
        <taxon>Tracheophyta</taxon>
        <taxon>Spermatophyta</taxon>
        <taxon>Magnoliopsida</taxon>
        <taxon>eudicotyledons</taxon>
        <taxon>Gunneridae</taxon>
        <taxon>Pentapetalae</taxon>
        <taxon>asterids</taxon>
        <taxon>Cornales</taxon>
        <taxon>Nyssaceae</taxon>
        <taxon>Nyssa</taxon>
    </lineage>
</organism>
<sequence length="427" mass="47996">MEIDLELPSGQEDKLDTGSNTNAVVGTDGTHPDVNSPTKGDHVKEDHGPNVGQNIIRSGDGVNVNTLGVDLINKGLTYYEPQKGLEFETKEAAYSYYREYARETTVKEFVNRYKVYLHDRYEEEAKADVEAHGKQPSLRSLSPFEKQMSAVYTHAIFRKFQVEVLGTVVCDLQKESEDETTVTFRVDDFEERQNFTVAWNESELDVYCLCRSFEYRGYLCRHAMIVLQMSGVSSIPSHHILKRWTKDAVKIRQTMGEISSRLHSRVQRFNDLCKQAIKLGEQGSLSQETSDIAFHALEEALQHCVGVNQSVRTEPNTLATQGFLNVEEENQGSRMAKVSKKKTIHKKRKVQSEAEVITIGIQDSSHQMDLGSRGRTNTGLLLWCSTECARGGMLSFLVLTNTKGPNLCERIGSLSTTRSVEPTDVGQ</sequence>
<evidence type="ECO:0000256" key="3">
    <source>
        <dbReference type="ARBA" id="ARBA00022771"/>
    </source>
</evidence>
<dbReference type="Pfam" id="PF04434">
    <property type="entry name" value="SWIM"/>
    <property type="match status" value="1"/>
</dbReference>
<evidence type="ECO:0000256" key="2">
    <source>
        <dbReference type="ARBA" id="ARBA00022723"/>
    </source>
</evidence>
<comment type="subcellular location">
    <subcellularLocation>
        <location evidence="6">Nucleus</location>
    </subcellularLocation>
</comment>
<evidence type="ECO:0000256" key="5">
    <source>
        <dbReference type="PROSITE-ProRule" id="PRU00325"/>
    </source>
</evidence>
<dbReference type="SMART" id="SM00575">
    <property type="entry name" value="ZnF_PMZ"/>
    <property type="match status" value="1"/>
</dbReference>
<dbReference type="GO" id="GO:0005634">
    <property type="term" value="C:nucleus"/>
    <property type="evidence" value="ECO:0007669"/>
    <property type="project" value="UniProtKB-SubCell"/>
</dbReference>
<dbReference type="GO" id="GO:0006355">
    <property type="term" value="P:regulation of DNA-templated transcription"/>
    <property type="evidence" value="ECO:0007669"/>
    <property type="project" value="UniProtKB-UniRule"/>
</dbReference>
<dbReference type="GO" id="GO:0008270">
    <property type="term" value="F:zinc ion binding"/>
    <property type="evidence" value="ECO:0007669"/>
    <property type="project" value="UniProtKB-UniRule"/>
</dbReference>
<gene>
    <name evidence="9" type="ORF">F0562_014062</name>
</gene>